<dbReference type="OrthoDB" id="153872at2759"/>
<dbReference type="Pfam" id="PF06203">
    <property type="entry name" value="CCT"/>
    <property type="match status" value="1"/>
</dbReference>
<evidence type="ECO:0000259" key="5">
    <source>
        <dbReference type="PROSITE" id="PS51017"/>
    </source>
</evidence>
<dbReference type="PANTHER" id="PTHR31874">
    <property type="entry name" value="CCT MOTIF FAMILY PROTEIN, EXPRESSED"/>
    <property type="match status" value="1"/>
</dbReference>
<dbReference type="InterPro" id="IPR052453">
    <property type="entry name" value="CONSTANS-like_ZF"/>
</dbReference>
<keyword evidence="7" id="KW-1185">Reference proteome</keyword>
<sequence length="66" mass="7362">PNAETPGGEAAAAATGAMAASTGSGGREARVSRYREKRRTRLFSKKIRYEVRKLNAERRPRLKVRF</sequence>
<dbReference type="PANTHER" id="PTHR31874:SF1">
    <property type="entry name" value="ZINC FINGER PROTEIN CONSTANS-LIKE 6"/>
    <property type="match status" value="1"/>
</dbReference>
<dbReference type="KEGG" id="smo:SELMODRAFT_38981"/>
<evidence type="ECO:0000256" key="3">
    <source>
        <dbReference type="PROSITE-ProRule" id="PRU00357"/>
    </source>
</evidence>
<evidence type="ECO:0000313" key="7">
    <source>
        <dbReference type="Proteomes" id="UP000001514"/>
    </source>
</evidence>
<feature type="compositionally biased region" description="Low complexity" evidence="4">
    <location>
        <begin position="1"/>
        <end position="22"/>
    </location>
</feature>
<dbReference type="HOGENOM" id="CLU_2838826_0_0_1"/>
<feature type="non-terminal residue" evidence="6">
    <location>
        <position position="1"/>
    </location>
</feature>
<dbReference type="eggNOG" id="KOG1601">
    <property type="taxonomic scope" value="Eukaryota"/>
</dbReference>
<protein>
    <recommendedName>
        <fullName evidence="5">CCT domain-containing protein</fullName>
    </recommendedName>
</protein>
<dbReference type="InParanoid" id="D8QZZ0"/>
<dbReference type="GO" id="GO:0005634">
    <property type="term" value="C:nucleus"/>
    <property type="evidence" value="ECO:0007669"/>
    <property type="project" value="UniProtKB-SubCell"/>
</dbReference>
<comment type="subcellular location">
    <subcellularLocation>
        <location evidence="1 3">Nucleus</location>
    </subcellularLocation>
</comment>
<evidence type="ECO:0000313" key="6">
    <source>
        <dbReference type="EMBL" id="EFJ34883.1"/>
    </source>
</evidence>
<proteinExistence type="predicted"/>
<name>D8QZZ0_SELML</name>
<dbReference type="Gramene" id="EFJ34883">
    <property type="protein sequence ID" value="EFJ34883"/>
    <property type="gene ID" value="SELMODRAFT_38981"/>
</dbReference>
<organism evidence="7">
    <name type="scientific">Selaginella moellendorffii</name>
    <name type="common">Spikemoss</name>
    <dbReference type="NCBI Taxonomy" id="88036"/>
    <lineage>
        <taxon>Eukaryota</taxon>
        <taxon>Viridiplantae</taxon>
        <taxon>Streptophyta</taxon>
        <taxon>Embryophyta</taxon>
        <taxon>Tracheophyta</taxon>
        <taxon>Lycopodiopsida</taxon>
        <taxon>Selaginellales</taxon>
        <taxon>Selaginellaceae</taxon>
        <taxon>Selaginella</taxon>
    </lineage>
</organism>
<gene>
    <name evidence="6" type="ORF">SELMODRAFT_38981</name>
</gene>
<dbReference type="AlphaFoldDB" id="D8QZZ0"/>
<feature type="domain" description="CCT" evidence="5">
    <location>
        <begin position="27"/>
        <end position="66"/>
    </location>
</feature>
<evidence type="ECO:0000256" key="2">
    <source>
        <dbReference type="ARBA" id="ARBA00023242"/>
    </source>
</evidence>
<evidence type="ECO:0000256" key="4">
    <source>
        <dbReference type="SAM" id="MobiDB-lite"/>
    </source>
</evidence>
<dbReference type="Proteomes" id="UP000001514">
    <property type="component" value="Unassembled WGS sequence"/>
</dbReference>
<dbReference type="PROSITE" id="PS51017">
    <property type="entry name" value="CCT"/>
    <property type="match status" value="1"/>
</dbReference>
<feature type="region of interest" description="Disordered" evidence="4">
    <location>
        <begin position="1"/>
        <end position="34"/>
    </location>
</feature>
<accession>D8QZZ0</accession>
<reference evidence="6 7" key="1">
    <citation type="journal article" date="2011" name="Science">
        <title>The Selaginella genome identifies genetic changes associated with the evolution of vascular plants.</title>
        <authorList>
            <person name="Banks J.A."/>
            <person name="Nishiyama T."/>
            <person name="Hasebe M."/>
            <person name="Bowman J.L."/>
            <person name="Gribskov M."/>
            <person name="dePamphilis C."/>
            <person name="Albert V.A."/>
            <person name="Aono N."/>
            <person name="Aoyama T."/>
            <person name="Ambrose B.A."/>
            <person name="Ashton N.W."/>
            <person name="Axtell M.J."/>
            <person name="Barker E."/>
            <person name="Barker M.S."/>
            <person name="Bennetzen J.L."/>
            <person name="Bonawitz N.D."/>
            <person name="Chapple C."/>
            <person name="Cheng C."/>
            <person name="Correa L.G."/>
            <person name="Dacre M."/>
            <person name="DeBarry J."/>
            <person name="Dreyer I."/>
            <person name="Elias M."/>
            <person name="Engstrom E.M."/>
            <person name="Estelle M."/>
            <person name="Feng L."/>
            <person name="Finet C."/>
            <person name="Floyd S.K."/>
            <person name="Frommer W.B."/>
            <person name="Fujita T."/>
            <person name="Gramzow L."/>
            <person name="Gutensohn M."/>
            <person name="Harholt J."/>
            <person name="Hattori M."/>
            <person name="Heyl A."/>
            <person name="Hirai T."/>
            <person name="Hiwatashi Y."/>
            <person name="Ishikawa M."/>
            <person name="Iwata M."/>
            <person name="Karol K.G."/>
            <person name="Koehler B."/>
            <person name="Kolukisaoglu U."/>
            <person name="Kubo M."/>
            <person name="Kurata T."/>
            <person name="Lalonde S."/>
            <person name="Li K."/>
            <person name="Li Y."/>
            <person name="Litt A."/>
            <person name="Lyons E."/>
            <person name="Manning G."/>
            <person name="Maruyama T."/>
            <person name="Michael T.P."/>
            <person name="Mikami K."/>
            <person name="Miyazaki S."/>
            <person name="Morinaga S."/>
            <person name="Murata T."/>
            <person name="Mueller-Roeber B."/>
            <person name="Nelson D.R."/>
            <person name="Obara M."/>
            <person name="Oguri Y."/>
            <person name="Olmstead R.G."/>
            <person name="Onodera N."/>
            <person name="Petersen B.L."/>
            <person name="Pils B."/>
            <person name="Prigge M."/>
            <person name="Rensing S.A."/>
            <person name="Riano-Pachon D.M."/>
            <person name="Roberts A.W."/>
            <person name="Sato Y."/>
            <person name="Scheller H.V."/>
            <person name="Schulz B."/>
            <person name="Schulz C."/>
            <person name="Shakirov E.V."/>
            <person name="Shibagaki N."/>
            <person name="Shinohara N."/>
            <person name="Shippen D.E."/>
            <person name="Soerensen I."/>
            <person name="Sotooka R."/>
            <person name="Sugimoto N."/>
            <person name="Sugita M."/>
            <person name="Sumikawa N."/>
            <person name="Tanurdzic M."/>
            <person name="Theissen G."/>
            <person name="Ulvskov P."/>
            <person name="Wakazuki S."/>
            <person name="Weng J.K."/>
            <person name="Willats W.W."/>
            <person name="Wipf D."/>
            <person name="Wolf P.G."/>
            <person name="Yang L."/>
            <person name="Zimmer A.D."/>
            <person name="Zhu Q."/>
            <person name="Mitros T."/>
            <person name="Hellsten U."/>
            <person name="Loque D."/>
            <person name="Otillar R."/>
            <person name="Salamov A."/>
            <person name="Schmutz J."/>
            <person name="Shapiro H."/>
            <person name="Lindquist E."/>
            <person name="Lucas S."/>
            <person name="Rokhsar D."/>
            <person name="Grigoriev I.V."/>
        </authorList>
    </citation>
    <scope>NUCLEOTIDE SEQUENCE [LARGE SCALE GENOMIC DNA]</scope>
</reference>
<keyword evidence="2 3" id="KW-0539">Nucleus</keyword>
<evidence type="ECO:0000256" key="1">
    <source>
        <dbReference type="ARBA" id="ARBA00004123"/>
    </source>
</evidence>
<feature type="non-terminal residue" evidence="6">
    <location>
        <position position="66"/>
    </location>
</feature>
<dbReference type="EMBL" id="GL377569">
    <property type="protein sequence ID" value="EFJ34883.1"/>
    <property type="molecule type" value="Genomic_DNA"/>
</dbReference>
<dbReference type="InterPro" id="IPR010402">
    <property type="entry name" value="CCT_domain"/>
</dbReference>